<reference evidence="3 4" key="1">
    <citation type="submission" date="2016-07" db="EMBL/GenBank/DDBJ databases">
        <title>Pervasive Adenine N6-methylation of Active Genes in Fungi.</title>
        <authorList>
            <consortium name="DOE Joint Genome Institute"/>
            <person name="Mondo S.J."/>
            <person name="Dannebaum R.O."/>
            <person name="Kuo R.C."/>
            <person name="Labutti K."/>
            <person name="Haridas S."/>
            <person name="Kuo A."/>
            <person name="Salamov A."/>
            <person name="Ahrendt S.R."/>
            <person name="Lipzen A."/>
            <person name="Sullivan W."/>
            <person name="Andreopoulos W.B."/>
            <person name="Clum A."/>
            <person name="Lindquist E."/>
            <person name="Daum C."/>
            <person name="Ramamoorthy G.K."/>
            <person name="Gryganskyi A."/>
            <person name="Culley D."/>
            <person name="Magnuson J.K."/>
            <person name="James T.Y."/>
            <person name="O'Malley M.A."/>
            <person name="Stajich J.E."/>
            <person name="Spatafora J.W."/>
            <person name="Visel A."/>
            <person name="Grigoriev I.V."/>
        </authorList>
    </citation>
    <scope>NUCLEOTIDE SEQUENCE [LARGE SCALE GENOMIC DNA]</scope>
    <source>
        <strain evidence="3 4">NRRL 2496</strain>
    </source>
</reference>
<name>A0A1X2HCP7_SYNRA</name>
<dbReference type="EMBL" id="MCGN01000005">
    <property type="protein sequence ID" value="ORY96573.1"/>
    <property type="molecule type" value="Genomic_DNA"/>
</dbReference>
<dbReference type="GO" id="GO:0048264">
    <property type="term" value="P:determination of ventral identity"/>
    <property type="evidence" value="ECO:0007669"/>
    <property type="project" value="TreeGrafter"/>
</dbReference>
<dbReference type="InterPro" id="IPR011990">
    <property type="entry name" value="TPR-like_helical_dom_sf"/>
</dbReference>
<dbReference type="PANTHER" id="PTHR28654">
    <property type="entry name" value="AXIN INTERACTOR, DORSALIZATION-ASSOCIATED PROTEIN"/>
    <property type="match status" value="1"/>
</dbReference>
<evidence type="ECO:0000256" key="1">
    <source>
        <dbReference type="PROSITE-ProRule" id="PRU00339"/>
    </source>
</evidence>
<dbReference type="STRING" id="13706.A0A1X2HCP7"/>
<dbReference type="CDD" id="cd24142">
    <property type="entry name" value="ACL4-like"/>
    <property type="match status" value="1"/>
</dbReference>
<dbReference type="PANTHER" id="PTHR28654:SF1">
    <property type="entry name" value="AXIN INTERACTOR, DORSALIZATION-ASSOCIATED PROTEIN"/>
    <property type="match status" value="1"/>
</dbReference>
<feature type="region of interest" description="Disordered" evidence="2">
    <location>
        <begin position="306"/>
        <end position="335"/>
    </location>
</feature>
<dbReference type="GO" id="GO:0035091">
    <property type="term" value="F:phosphatidylinositol binding"/>
    <property type="evidence" value="ECO:0007669"/>
    <property type="project" value="TreeGrafter"/>
</dbReference>
<keyword evidence="4" id="KW-1185">Reference proteome</keyword>
<dbReference type="InParanoid" id="A0A1X2HCP7"/>
<proteinExistence type="predicted"/>
<accession>A0A1X2HCP7</accession>
<dbReference type="FunCoup" id="A0A1X2HCP7">
    <property type="interactions" value="74"/>
</dbReference>
<dbReference type="Gene3D" id="1.25.40.10">
    <property type="entry name" value="Tetratricopeptide repeat domain"/>
    <property type="match status" value="2"/>
</dbReference>
<dbReference type="AlphaFoldDB" id="A0A1X2HCP7"/>
<evidence type="ECO:0000313" key="3">
    <source>
        <dbReference type="EMBL" id="ORY96573.1"/>
    </source>
</evidence>
<dbReference type="OrthoDB" id="1914839at2759"/>
<feature type="repeat" description="TPR" evidence="1">
    <location>
        <begin position="42"/>
        <end position="75"/>
    </location>
</feature>
<dbReference type="Proteomes" id="UP000242180">
    <property type="component" value="Unassembled WGS sequence"/>
</dbReference>
<dbReference type="OMA" id="ETYMTDL"/>
<protein>
    <submittedName>
        <fullName evidence="3">Uncharacterized protein</fullName>
    </submittedName>
</protein>
<gene>
    <name evidence="3" type="ORF">BCR43DRAFT_514953</name>
</gene>
<dbReference type="SUPFAM" id="SSF48452">
    <property type="entry name" value="TPR-like"/>
    <property type="match status" value="1"/>
</dbReference>
<keyword evidence="1" id="KW-0802">TPR repeat</keyword>
<dbReference type="GO" id="GO:0016020">
    <property type="term" value="C:membrane"/>
    <property type="evidence" value="ECO:0007669"/>
    <property type="project" value="TreeGrafter"/>
</dbReference>
<organism evidence="3 4">
    <name type="scientific">Syncephalastrum racemosum</name>
    <name type="common">Filamentous fungus</name>
    <dbReference type="NCBI Taxonomy" id="13706"/>
    <lineage>
        <taxon>Eukaryota</taxon>
        <taxon>Fungi</taxon>
        <taxon>Fungi incertae sedis</taxon>
        <taxon>Mucoromycota</taxon>
        <taxon>Mucoromycotina</taxon>
        <taxon>Mucoromycetes</taxon>
        <taxon>Mucorales</taxon>
        <taxon>Syncephalastraceae</taxon>
        <taxon>Syncephalastrum</taxon>
    </lineage>
</organism>
<sequence>MASPSFTVADLVPRIQQNIDSLDYSTAYAFCKKGLELEPDNAEILEVTGQVEMELEHFMEAREHFLAAIKVQPETGYSKYMYLGQMSVEKEAIAAFEKGVQIMANERSQIPEDSDEAKALANKMASALCSMTEIYLTDCCFEPEAEQKCEEYLTQAQQVDPTNSEVYQLMASVRLSQNRGDDARATLQQSMELWMDKELDDPAIPIYDTRLALVKLLLELGMFEPAFMVLEGLQKENDQVVDLWYLYGWAYYCLGEEETRPQDERIGHWEDARDCLETAVKLHQVVGSDDEAMFEHAQELINAINETVPPTGPEEEVTGEPEAVASSDEDDAMEE</sequence>
<dbReference type="InterPro" id="IPR019734">
    <property type="entry name" value="TPR_rpt"/>
</dbReference>
<dbReference type="PROSITE" id="PS50005">
    <property type="entry name" value="TPR"/>
    <property type="match status" value="1"/>
</dbReference>
<evidence type="ECO:0000313" key="4">
    <source>
        <dbReference type="Proteomes" id="UP000242180"/>
    </source>
</evidence>
<comment type="caution">
    <text evidence="3">The sequence shown here is derived from an EMBL/GenBank/DDBJ whole genome shotgun (WGS) entry which is preliminary data.</text>
</comment>
<evidence type="ECO:0000256" key="2">
    <source>
        <dbReference type="SAM" id="MobiDB-lite"/>
    </source>
</evidence>